<organism evidence="1 2">
    <name type="scientific">Melia azedarach</name>
    <name type="common">Chinaberry tree</name>
    <dbReference type="NCBI Taxonomy" id="155640"/>
    <lineage>
        <taxon>Eukaryota</taxon>
        <taxon>Viridiplantae</taxon>
        <taxon>Streptophyta</taxon>
        <taxon>Embryophyta</taxon>
        <taxon>Tracheophyta</taxon>
        <taxon>Spermatophyta</taxon>
        <taxon>Magnoliopsida</taxon>
        <taxon>eudicotyledons</taxon>
        <taxon>Gunneridae</taxon>
        <taxon>Pentapetalae</taxon>
        <taxon>rosids</taxon>
        <taxon>malvids</taxon>
        <taxon>Sapindales</taxon>
        <taxon>Meliaceae</taxon>
        <taxon>Melia</taxon>
    </lineage>
</organism>
<sequence>MAGTDPKKQLLTLIRDFASEKSQGERRVVGLKKRIEELQLELDAANMEREDPKRYKETTEQELKGYEVELALSNTAFQALESRISLIQDEISAIGSELEALKNEEGALRDGFISQMYELNAKIRTFQKSIALNFQKEDSMGTAAEAEHTYTEELTKDSLRTLEDMLAEVVSRTAKVEKEYLEEENIQKQVQPELTDLERKVSLMEMIMEETKSLQDLTIYPC</sequence>
<gene>
    <name evidence="1" type="ORF">OWV82_021056</name>
</gene>
<dbReference type="EMBL" id="CM051404">
    <property type="protein sequence ID" value="KAJ4707550.1"/>
    <property type="molecule type" value="Genomic_DNA"/>
</dbReference>
<protein>
    <submittedName>
        <fullName evidence="1">Spindle assembly checkpoint component</fullName>
    </submittedName>
</protein>
<name>A0ACC1XB91_MELAZ</name>
<reference evidence="1 2" key="1">
    <citation type="journal article" date="2023" name="Science">
        <title>Complex scaffold remodeling in plant triterpene biosynthesis.</title>
        <authorList>
            <person name="De La Pena R."/>
            <person name="Hodgson H."/>
            <person name="Liu J.C."/>
            <person name="Stephenson M.J."/>
            <person name="Martin A.C."/>
            <person name="Owen C."/>
            <person name="Harkess A."/>
            <person name="Leebens-Mack J."/>
            <person name="Jimenez L.E."/>
            <person name="Osbourn A."/>
            <person name="Sattely E.S."/>
        </authorList>
    </citation>
    <scope>NUCLEOTIDE SEQUENCE [LARGE SCALE GENOMIC DNA]</scope>
    <source>
        <strain evidence="2">cv. JPN11</strain>
        <tissue evidence="1">Leaf</tissue>
    </source>
</reference>
<evidence type="ECO:0000313" key="1">
    <source>
        <dbReference type="EMBL" id="KAJ4707550.1"/>
    </source>
</evidence>
<proteinExistence type="predicted"/>
<dbReference type="Proteomes" id="UP001164539">
    <property type="component" value="Chromosome 11"/>
</dbReference>
<evidence type="ECO:0000313" key="2">
    <source>
        <dbReference type="Proteomes" id="UP001164539"/>
    </source>
</evidence>
<accession>A0ACC1XB91</accession>
<keyword evidence="2" id="KW-1185">Reference proteome</keyword>
<comment type="caution">
    <text evidence="1">The sequence shown here is derived from an EMBL/GenBank/DDBJ whole genome shotgun (WGS) entry which is preliminary data.</text>
</comment>